<dbReference type="InterPro" id="IPR010139">
    <property type="entry name" value="Imidazole-glycPsynth_HisH"/>
</dbReference>
<dbReference type="PROSITE" id="PS51273">
    <property type="entry name" value="GATASE_TYPE_1"/>
    <property type="match status" value="1"/>
</dbReference>
<evidence type="ECO:0000256" key="2">
    <source>
        <dbReference type="ARBA" id="ARBA00011152"/>
    </source>
</evidence>
<evidence type="ECO:0000259" key="12">
    <source>
        <dbReference type="Pfam" id="PF00117"/>
    </source>
</evidence>
<dbReference type="Gene3D" id="3.40.50.880">
    <property type="match status" value="1"/>
</dbReference>
<keyword evidence="13" id="KW-0808">Transferase</keyword>
<keyword evidence="4 10" id="KW-0378">Hydrolase</keyword>
<dbReference type="PIRSF" id="PIRSF000495">
    <property type="entry name" value="Amidotransf_hisH"/>
    <property type="match status" value="1"/>
</dbReference>
<evidence type="ECO:0000256" key="3">
    <source>
        <dbReference type="ARBA" id="ARBA00022605"/>
    </source>
</evidence>
<accession>A0A1F6N479</accession>
<keyword evidence="7 10" id="KW-0456">Lyase</keyword>
<evidence type="ECO:0000256" key="7">
    <source>
        <dbReference type="ARBA" id="ARBA00023239"/>
    </source>
</evidence>
<dbReference type="EMBL" id="MFQH01000007">
    <property type="protein sequence ID" value="OGH78538.1"/>
    <property type="molecule type" value="Genomic_DNA"/>
</dbReference>
<dbReference type="UniPathway" id="UPA00031">
    <property type="reaction ID" value="UER00010"/>
</dbReference>
<keyword evidence="10" id="KW-0963">Cytoplasm</keyword>
<sequence length="207" mass="22990">MIAVVDYQMGNLHSIVKALEFVGADTVVTSDPLVLIKADKIVLPGVGAFPDGIAHLCDNNFLSVLEQEVLKKNKPLLGICLGMQLLMASSQEFGLHTGLNYFPAAVKKFSFPEKSELKIPHVGWNTVTQTVDHVLFENIPKETDFYFVHSYYVDAVNAPFSLATCDYGQKFTAIIGHKNIIGTQFHPEKSQKFGLKFLANFVNWQPT</sequence>
<reference evidence="13 14" key="1">
    <citation type="journal article" date="2016" name="Nat. Commun.">
        <title>Thousands of microbial genomes shed light on interconnected biogeochemical processes in an aquifer system.</title>
        <authorList>
            <person name="Anantharaman K."/>
            <person name="Brown C.T."/>
            <person name="Hug L.A."/>
            <person name="Sharon I."/>
            <person name="Castelle C.J."/>
            <person name="Probst A.J."/>
            <person name="Thomas B.C."/>
            <person name="Singh A."/>
            <person name="Wilkins M.J."/>
            <person name="Karaoz U."/>
            <person name="Brodie E.L."/>
            <person name="Williams K.H."/>
            <person name="Hubbard S.S."/>
            <person name="Banfield J.F."/>
        </authorList>
    </citation>
    <scope>NUCLEOTIDE SEQUENCE [LARGE SCALE GENOMIC DNA]</scope>
</reference>
<dbReference type="InterPro" id="IPR029062">
    <property type="entry name" value="Class_I_gatase-like"/>
</dbReference>
<feature type="active site" evidence="10 11">
    <location>
        <position position="188"/>
    </location>
</feature>
<comment type="catalytic activity">
    <reaction evidence="9 10">
        <text>L-glutamine + H2O = L-glutamate + NH4(+)</text>
        <dbReference type="Rhea" id="RHEA:15889"/>
        <dbReference type="ChEBI" id="CHEBI:15377"/>
        <dbReference type="ChEBI" id="CHEBI:28938"/>
        <dbReference type="ChEBI" id="CHEBI:29985"/>
        <dbReference type="ChEBI" id="CHEBI:58359"/>
        <dbReference type="EC" id="3.5.1.2"/>
    </reaction>
</comment>
<keyword evidence="6 10" id="KW-0368">Histidine biosynthesis</keyword>
<evidence type="ECO:0000313" key="14">
    <source>
        <dbReference type="Proteomes" id="UP000177040"/>
    </source>
</evidence>
<evidence type="ECO:0000256" key="11">
    <source>
        <dbReference type="PIRSR" id="PIRSR000495-1"/>
    </source>
</evidence>
<evidence type="ECO:0000256" key="8">
    <source>
        <dbReference type="ARBA" id="ARBA00047838"/>
    </source>
</evidence>
<name>A0A1F6N479_9BACT</name>
<comment type="pathway">
    <text evidence="1 10">Amino-acid biosynthesis; L-histidine biosynthesis; L-histidine from 5-phospho-alpha-D-ribose 1-diphosphate: step 5/9.</text>
</comment>
<dbReference type="HAMAP" id="MF_00278">
    <property type="entry name" value="HisH"/>
    <property type="match status" value="1"/>
</dbReference>
<organism evidence="13 14">
    <name type="scientific">Candidatus Magasanikbacteria bacterium RIFCSPLOWO2_01_FULL_40_15</name>
    <dbReference type="NCBI Taxonomy" id="1798686"/>
    <lineage>
        <taxon>Bacteria</taxon>
        <taxon>Candidatus Magasanikiibacteriota</taxon>
    </lineage>
</organism>
<evidence type="ECO:0000256" key="10">
    <source>
        <dbReference type="HAMAP-Rule" id="MF_00278"/>
    </source>
</evidence>
<gene>
    <name evidence="10" type="primary">hisH</name>
    <name evidence="13" type="ORF">A2983_01165</name>
</gene>
<feature type="active site" description="Nucleophile" evidence="10 11">
    <location>
        <position position="80"/>
    </location>
</feature>
<dbReference type="NCBIfam" id="TIGR01855">
    <property type="entry name" value="IMP_synth_hisH"/>
    <property type="match status" value="1"/>
</dbReference>
<keyword evidence="5 10" id="KW-0315">Glutamine amidotransferase</keyword>
<dbReference type="EC" id="4.3.2.10" evidence="10"/>
<dbReference type="GO" id="GO:0016829">
    <property type="term" value="F:lyase activity"/>
    <property type="evidence" value="ECO:0007669"/>
    <property type="project" value="UniProtKB-KW"/>
</dbReference>
<evidence type="ECO:0000256" key="5">
    <source>
        <dbReference type="ARBA" id="ARBA00022962"/>
    </source>
</evidence>
<evidence type="ECO:0000313" key="13">
    <source>
        <dbReference type="EMBL" id="OGH78538.1"/>
    </source>
</evidence>
<dbReference type="InterPro" id="IPR017926">
    <property type="entry name" value="GATASE"/>
</dbReference>
<feature type="domain" description="Glutamine amidotransferase" evidence="12">
    <location>
        <begin position="4"/>
        <end position="201"/>
    </location>
</feature>
<keyword evidence="3 10" id="KW-0028">Amino-acid biosynthesis</keyword>
<comment type="caution">
    <text evidence="13">The sequence shown here is derived from an EMBL/GenBank/DDBJ whole genome shotgun (WGS) entry which is preliminary data.</text>
</comment>
<comment type="catalytic activity">
    <reaction evidence="8 10">
        <text>5-[(5-phospho-1-deoxy-D-ribulos-1-ylimino)methylamino]-1-(5-phospho-beta-D-ribosyl)imidazole-4-carboxamide + L-glutamine = D-erythro-1-(imidazol-4-yl)glycerol 3-phosphate + 5-amino-1-(5-phospho-beta-D-ribosyl)imidazole-4-carboxamide + L-glutamate + H(+)</text>
        <dbReference type="Rhea" id="RHEA:24793"/>
        <dbReference type="ChEBI" id="CHEBI:15378"/>
        <dbReference type="ChEBI" id="CHEBI:29985"/>
        <dbReference type="ChEBI" id="CHEBI:58278"/>
        <dbReference type="ChEBI" id="CHEBI:58359"/>
        <dbReference type="ChEBI" id="CHEBI:58475"/>
        <dbReference type="ChEBI" id="CHEBI:58525"/>
        <dbReference type="EC" id="4.3.2.10"/>
    </reaction>
</comment>
<dbReference type="AlphaFoldDB" id="A0A1F6N479"/>
<dbReference type="GO" id="GO:0000105">
    <property type="term" value="P:L-histidine biosynthetic process"/>
    <property type="evidence" value="ECO:0007669"/>
    <property type="project" value="UniProtKB-UniRule"/>
</dbReference>
<dbReference type="GO" id="GO:0005737">
    <property type="term" value="C:cytoplasm"/>
    <property type="evidence" value="ECO:0007669"/>
    <property type="project" value="UniProtKB-SubCell"/>
</dbReference>
<evidence type="ECO:0000256" key="1">
    <source>
        <dbReference type="ARBA" id="ARBA00005091"/>
    </source>
</evidence>
<dbReference type="SUPFAM" id="SSF52317">
    <property type="entry name" value="Class I glutamine amidotransferase-like"/>
    <property type="match status" value="1"/>
</dbReference>
<comment type="subunit">
    <text evidence="2 10">Heterodimer of HisH and HisF.</text>
</comment>
<evidence type="ECO:0000256" key="4">
    <source>
        <dbReference type="ARBA" id="ARBA00022801"/>
    </source>
</evidence>
<proteinExistence type="inferred from homology"/>
<evidence type="ECO:0000256" key="6">
    <source>
        <dbReference type="ARBA" id="ARBA00023102"/>
    </source>
</evidence>
<dbReference type="PANTHER" id="PTHR42701">
    <property type="entry name" value="IMIDAZOLE GLYCEROL PHOSPHATE SYNTHASE SUBUNIT HISH"/>
    <property type="match status" value="1"/>
</dbReference>
<dbReference type="CDD" id="cd01748">
    <property type="entry name" value="GATase1_IGP_Synthase"/>
    <property type="match status" value="1"/>
</dbReference>
<dbReference type="GO" id="GO:0004359">
    <property type="term" value="F:glutaminase activity"/>
    <property type="evidence" value="ECO:0007669"/>
    <property type="project" value="UniProtKB-EC"/>
</dbReference>
<dbReference type="Pfam" id="PF00117">
    <property type="entry name" value="GATase"/>
    <property type="match status" value="1"/>
</dbReference>
<dbReference type="GO" id="GO:0000107">
    <property type="term" value="F:imidazoleglycerol-phosphate synthase activity"/>
    <property type="evidence" value="ECO:0007669"/>
    <property type="project" value="UniProtKB-UniRule"/>
</dbReference>
<comment type="subcellular location">
    <subcellularLocation>
        <location evidence="10">Cytoplasm</location>
    </subcellularLocation>
</comment>
<protein>
    <recommendedName>
        <fullName evidence="10">Imidazole glycerol phosphate synthase subunit HisH</fullName>
        <ecNumber evidence="10">4.3.2.10</ecNumber>
    </recommendedName>
    <alternativeName>
        <fullName evidence="10">IGP synthase glutaminase subunit</fullName>
        <ecNumber evidence="10">3.5.1.2</ecNumber>
    </alternativeName>
    <alternativeName>
        <fullName evidence="10">IGP synthase subunit HisH</fullName>
    </alternativeName>
    <alternativeName>
        <fullName evidence="10">ImGP synthase subunit HisH</fullName>
        <shortName evidence="10">IGPS subunit HisH</shortName>
    </alternativeName>
</protein>
<evidence type="ECO:0000256" key="9">
    <source>
        <dbReference type="ARBA" id="ARBA00049534"/>
    </source>
</evidence>
<dbReference type="Proteomes" id="UP000177040">
    <property type="component" value="Unassembled WGS sequence"/>
</dbReference>
<dbReference type="PANTHER" id="PTHR42701:SF1">
    <property type="entry name" value="IMIDAZOLE GLYCEROL PHOSPHATE SYNTHASE SUBUNIT HISH"/>
    <property type="match status" value="1"/>
</dbReference>
<comment type="function">
    <text evidence="10">IGPS catalyzes the conversion of PRFAR and glutamine to IGP, AICAR and glutamate. The HisH subunit catalyzes the hydrolysis of glutamine to glutamate and ammonia as part of the synthesis of IGP and AICAR. The resulting ammonia molecule is channeled to the active site of HisF.</text>
</comment>
<feature type="active site" evidence="10 11">
    <location>
        <position position="186"/>
    </location>
</feature>
<dbReference type="EC" id="3.5.1.2" evidence="10"/>